<dbReference type="EC" id="4.2.1.134" evidence="4 14"/>
<keyword evidence="6 14" id="KW-0812">Transmembrane</keyword>
<gene>
    <name evidence="16" type="primary">LOC112295075</name>
    <name evidence="15" type="ORF">PHYPA_002622</name>
</gene>
<dbReference type="GeneID" id="112295075"/>
<dbReference type="GO" id="GO:0030497">
    <property type="term" value="P:fatty acid elongation"/>
    <property type="evidence" value="ECO:0000318"/>
    <property type="project" value="GO_Central"/>
</dbReference>
<keyword evidence="7 14" id="KW-0276">Fatty acid metabolism</keyword>
<reference evidence="15 17" key="2">
    <citation type="journal article" date="2018" name="Plant J.">
        <title>The Physcomitrella patens chromosome-scale assembly reveals moss genome structure and evolution.</title>
        <authorList>
            <person name="Lang D."/>
            <person name="Ullrich K.K."/>
            <person name="Murat F."/>
            <person name="Fuchs J."/>
            <person name="Jenkins J."/>
            <person name="Haas F.B."/>
            <person name="Piednoel M."/>
            <person name="Gundlach H."/>
            <person name="Van Bel M."/>
            <person name="Meyberg R."/>
            <person name="Vives C."/>
            <person name="Morata J."/>
            <person name="Symeonidi A."/>
            <person name="Hiss M."/>
            <person name="Muchero W."/>
            <person name="Kamisugi Y."/>
            <person name="Saleh O."/>
            <person name="Blanc G."/>
            <person name="Decker E.L."/>
            <person name="van Gessel N."/>
            <person name="Grimwood J."/>
            <person name="Hayes R.D."/>
            <person name="Graham S.W."/>
            <person name="Gunter L.E."/>
            <person name="McDaniel S.F."/>
            <person name="Hoernstein S.N.W."/>
            <person name="Larsson A."/>
            <person name="Li F.W."/>
            <person name="Perroud P.F."/>
            <person name="Phillips J."/>
            <person name="Ranjan P."/>
            <person name="Rokshar D.S."/>
            <person name="Rothfels C.J."/>
            <person name="Schneider L."/>
            <person name="Shu S."/>
            <person name="Stevenson D.W."/>
            <person name="Thummler F."/>
            <person name="Tillich M."/>
            <person name="Villarreal Aguilar J.C."/>
            <person name="Widiez T."/>
            <person name="Wong G.K."/>
            <person name="Wymore A."/>
            <person name="Zhang Y."/>
            <person name="Zimmer A.D."/>
            <person name="Quatrano R.S."/>
            <person name="Mayer K.F.X."/>
            <person name="Goodstein D."/>
            <person name="Casacuberta J.M."/>
            <person name="Vandepoele K."/>
            <person name="Reski R."/>
            <person name="Cuming A.C."/>
            <person name="Tuskan G.A."/>
            <person name="Maumus F."/>
            <person name="Salse J."/>
            <person name="Schmutz J."/>
            <person name="Rensing S.A."/>
        </authorList>
    </citation>
    <scope>NUCLEOTIDE SEQUENCE [LARGE SCALE GENOMIC DNA]</scope>
    <source>
        <strain evidence="16 17">cv. Gransden 2004</strain>
    </source>
</reference>
<protein>
    <recommendedName>
        <fullName evidence="4 14">Very-long-chain (3R)-3-hydroxyacyl-CoA dehydratase</fullName>
        <ecNumber evidence="4 14">4.2.1.134</ecNumber>
    </recommendedName>
</protein>
<organism evidence="15">
    <name type="scientific">Physcomitrium patens</name>
    <name type="common">Spreading-leaved earth moss</name>
    <name type="synonym">Physcomitrella patens</name>
    <dbReference type="NCBI Taxonomy" id="3218"/>
    <lineage>
        <taxon>Eukaryota</taxon>
        <taxon>Viridiplantae</taxon>
        <taxon>Streptophyta</taxon>
        <taxon>Embryophyta</taxon>
        <taxon>Bryophyta</taxon>
        <taxon>Bryophytina</taxon>
        <taxon>Bryopsida</taxon>
        <taxon>Funariidae</taxon>
        <taxon>Funariales</taxon>
        <taxon>Funariaceae</taxon>
        <taxon>Physcomitrium</taxon>
    </lineage>
</organism>
<dbReference type="GO" id="GO:0042761">
    <property type="term" value="P:very long-chain fatty acid biosynthetic process"/>
    <property type="evidence" value="ECO:0000318"/>
    <property type="project" value="GO_Central"/>
</dbReference>
<dbReference type="RefSeq" id="XP_024401998.1">
    <property type="nucleotide sequence ID" value="XM_024546230.2"/>
</dbReference>
<keyword evidence="10 14" id="KW-0472">Membrane</keyword>
<dbReference type="AlphaFoldDB" id="A9RUX1"/>
<dbReference type="OMA" id="WSYILWQ"/>
<feature type="transmembrane region" description="Helical" evidence="14">
    <location>
        <begin position="6"/>
        <end position="31"/>
    </location>
</feature>
<evidence type="ECO:0000256" key="2">
    <source>
        <dbReference type="ARBA" id="ARBA00005194"/>
    </source>
</evidence>
<dbReference type="HOGENOM" id="CLU_034302_0_0_1"/>
<evidence type="ECO:0000256" key="12">
    <source>
        <dbReference type="ARBA" id="ARBA00023239"/>
    </source>
</evidence>
<proteinExistence type="inferred from homology"/>
<keyword evidence="8 14" id="KW-1133">Transmembrane helix</keyword>
<evidence type="ECO:0000313" key="16">
    <source>
        <dbReference type="EnsemblPlants" id="Pp3c2_13410V3.1"/>
    </source>
</evidence>
<dbReference type="EMBL" id="ABEU02000002">
    <property type="protein sequence ID" value="PNR59830.1"/>
    <property type="molecule type" value="Genomic_DNA"/>
</dbReference>
<feature type="transmembrane region" description="Helical" evidence="14">
    <location>
        <begin position="180"/>
        <end position="199"/>
    </location>
</feature>
<keyword evidence="14" id="KW-0256">Endoplasmic reticulum</keyword>
<evidence type="ECO:0000256" key="1">
    <source>
        <dbReference type="ARBA" id="ARBA00004141"/>
    </source>
</evidence>
<feature type="transmembrane region" description="Helical" evidence="14">
    <location>
        <begin position="137"/>
        <end position="160"/>
    </location>
</feature>
<feature type="transmembrane region" description="Helical" evidence="14">
    <location>
        <begin position="96"/>
        <end position="116"/>
    </location>
</feature>
<dbReference type="OrthoDB" id="46988at2759"/>
<dbReference type="Proteomes" id="UP000006727">
    <property type="component" value="Chromosome 2"/>
</dbReference>
<dbReference type="PANTHER" id="PTHR11035:SF3">
    <property type="entry name" value="VERY-LONG-CHAIN (3R)-3-HYDROXYACYL-COA DEHYDRATASE"/>
    <property type="match status" value="1"/>
</dbReference>
<dbReference type="GO" id="GO:0102158">
    <property type="term" value="F:very-long-chain (3R)-3-hydroxyacyl-CoA dehydratase activity"/>
    <property type="evidence" value="ECO:0007669"/>
    <property type="project" value="UniProtKB-EC"/>
</dbReference>
<dbReference type="Gramene" id="Pp3c2_13410V3.1">
    <property type="protein sequence ID" value="Pp3c2_13410V3.1"/>
    <property type="gene ID" value="Pp3c2_13410"/>
</dbReference>
<comment type="pathway">
    <text evidence="2 14">Lipid metabolism; fatty acid biosynthesis.</text>
</comment>
<reference evidence="16" key="3">
    <citation type="submission" date="2020-12" db="UniProtKB">
        <authorList>
            <consortium name="EnsemblPlants"/>
        </authorList>
    </citation>
    <scope>IDENTIFICATION</scope>
</reference>
<dbReference type="GO" id="GO:0005789">
    <property type="term" value="C:endoplasmic reticulum membrane"/>
    <property type="evidence" value="ECO:0000318"/>
    <property type="project" value="GO_Central"/>
</dbReference>
<reference evidence="15 17" key="1">
    <citation type="journal article" date="2008" name="Science">
        <title>The Physcomitrella genome reveals evolutionary insights into the conquest of land by plants.</title>
        <authorList>
            <person name="Rensing S."/>
            <person name="Lang D."/>
            <person name="Zimmer A."/>
            <person name="Terry A."/>
            <person name="Salamov A."/>
            <person name="Shapiro H."/>
            <person name="Nishiyama T."/>
            <person name="Perroud P.-F."/>
            <person name="Lindquist E."/>
            <person name="Kamisugi Y."/>
            <person name="Tanahashi T."/>
            <person name="Sakakibara K."/>
            <person name="Fujita T."/>
            <person name="Oishi K."/>
            <person name="Shin-I T."/>
            <person name="Kuroki Y."/>
            <person name="Toyoda A."/>
            <person name="Suzuki Y."/>
            <person name="Hashimoto A."/>
            <person name="Yamaguchi K."/>
            <person name="Sugano A."/>
            <person name="Kohara Y."/>
            <person name="Fujiyama A."/>
            <person name="Anterola A."/>
            <person name="Aoki S."/>
            <person name="Ashton N."/>
            <person name="Barbazuk W.B."/>
            <person name="Barker E."/>
            <person name="Bennetzen J."/>
            <person name="Bezanilla M."/>
            <person name="Blankenship R."/>
            <person name="Cho S.H."/>
            <person name="Dutcher S."/>
            <person name="Estelle M."/>
            <person name="Fawcett J.A."/>
            <person name="Gundlach H."/>
            <person name="Hanada K."/>
            <person name="Heyl A."/>
            <person name="Hicks K.A."/>
            <person name="Hugh J."/>
            <person name="Lohr M."/>
            <person name="Mayer K."/>
            <person name="Melkozernov A."/>
            <person name="Murata T."/>
            <person name="Nelson D."/>
            <person name="Pils B."/>
            <person name="Prigge M."/>
            <person name="Reiss B."/>
            <person name="Renner T."/>
            <person name="Rombauts S."/>
            <person name="Rushton P."/>
            <person name="Sanderfoot A."/>
            <person name="Schween G."/>
            <person name="Shiu S.-H."/>
            <person name="Stueber K."/>
            <person name="Theodoulou F.L."/>
            <person name="Tu H."/>
            <person name="Van de Peer Y."/>
            <person name="Verrier P.J."/>
            <person name="Waters E."/>
            <person name="Wood A."/>
            <person name="Yang L."/>
            <person name="Cove D."/>
            <person name="Cuming A."/>
            <person name="Hasebe M."/>
            <person name="Lucas S."/>
            <person name="Mishler D.B."/>
            <person name="Reski R."/>
            <person name="Grigoriev I."/>
            <person name="Quatrano R.S."/>
            <person name="Boore J.L."/>
        </authorList>
    </citation>
    <scope>NUCLEOTIDE SEQUENCE [LARGE SCALE GENOMIC DNA]</scope>
    <source>
        <strain evidence="16 17">cv. Gransden 2004</strain>
    </source>
</reference>
<keyword evidence="12 14" id="KW-0456">Lyase</keyword>
<dbReference type="EnsemblPlants" id="Pp3c2_13410V3.2">
    <property type="protein sequence ID" value="Pp3c2_13410V3.2"/>
    <property type="gene ID" value="Pp3c2_13410"/>
</dbReference>
<evidence type="ECO:0000256" key="14">
    <source>
        <dbReference type="RuleBase" id="RU363109"/>
    </source>
</evidence>
<dbReference type="Pfam" id="PF04387">
    <property type="entry name" value="PTPLA"/>
    <property type="match status" value="1"/>
</dbReference>
<keyword evidence="5 14" id="KW-0444">Lipid biosynthesis</keyword>
<sequence>MGLARAYLAVYNWVLFAGWSQILYSAVFALYTRGPPAVYEAVEKPLQIWQTAALLEIFNSIVGITSSPVTATLPQISSRVFITWGVLFSFPQVRDHWLVTSLILSWAVTEVIRYSFFGLKEVFGSPPRFLLWLRYTTFYVLYPTGICSEAGLIFVALPFMKETGLYSLRMPNKMNFGFDYYYASILAILAYIPGSPGMYSHMIRQRKKALGAKPKSVKET</sequence>
<accession>A9RUX1</accession>
<dbReference type="UniPathway" id="UPA00094"/>
<dbReference type="PaxDb" id="3218-PP1S30_56V6.1"/>
<dbReference type="eggNOG" id="KOG3187">
    <property type="taxonomic scope" value="Eukaryota"/>
</dbReference>
<comment type="caution">
    <text evidence="14">Lacks conserved residue(s) required for the propagation of feature annotation.</text>
</comment>
<evidence type="ECO:0000313" key="15">
    <source>
        <dbReference type="EMBL" id="PNR59830.1"/>
    </source>
</evidence>
<evidence type="ECO:0000256" key="4">
    <source>
        <dbReference type="ARBA" id="ARBA00013122"/>
    </source>
</evidence>
<evidence type="ECO:0000256" key="5">
    <source>
        <dbReference type="ARBA" id="ARBA00022516"/>
    </source>
</evidence>
<name>A9RUX1_PHYPA</name>
<comment type="similarity">
    <text evidence="3 14">Belongs to the very long-chain fatty acids dehydratase HACD family.</text>
</comment>
<evidence type="ECO:0000313" key="17">
    <source>
        <dbReference type="Proteomes" id="UP000006727"/>
    </source>
</evidence>
<dbReference type="STRING" id="3218.A9RUX1"/>
<keyword evidence="17" id="KW-1185">Reference proteome</keyword>
<dbReference type="GO" id="GO:0030148">
    <property type="term" value="P:sphingolipid biosynthetic process"/>
    <property type="evidence" value="ECO:0000318"/>
    <property type="project" value="GO_Central"/>
</dbReference>
<dbReference type="PANTHER" id="PTHR11035">
    <property type="entry name" value="VERY-LONG-CHAIN (3R)-3-HYDROXYACYL-COA DEHYDRATASE"/>
    <property type="match status" value="1"/>
</dbReference>
<evidence type="ECO:0000256" key="10">
    <source>
        <dbReference type="ARBA" id="ARBA00023136"/>
    </source>
</evidence>
<evidence type="ECO:0000256" key="9">
    <source>
        <dbReference type="ARBA" id="ARBA00023098"/>
    </source>
</evidence>
<evidence type="ECO:0000256" key="11">
    <source>
        <dbReference type="ARBA" id="ARBA00023160"/>
    </source>
</evidence>
<comment type="function">
    <text evidence="14">Catalyzes the third of the four reactions of the long-chain fatty acids elongation cycle. This endoplasmic reticulum-bound enzymatic process, allows the addition of two carbons to the chain of long- and very long-chain fatty acids/VLCFAs per cycle. This enzyme catalyzes the dehydration of the 3-hydroxyacyl-CoA intermediate into trans-2,3-enoyl-CoA, within each cycle of fatty acid elongation. Thereby, it participates to the production of VLCFAs of different chain lengths that are involved in multiple biological processes as precursors of membrane lipids and lipid mediators.</text>
</comment>
<dbReference type="InterPro" id="IPR007482">
    <property type="entry name" value="Tyr_Pase-like_PTPLA"/>
</dbReference>
<comment type="catalytic activity">
    <reaction evidence="13 14">
        <text>a very-long-chain (3R)-3-hydroxyacyl-CoA = a very-long-chain (2E)-enoyl-CoA + H2O</text>
        <dbReference type="Rhea" id="RHEA:45812"/>
        <dbReference type="ChEBI" id="CHEBI:15377"/>
        <dbReference type="ChEBI" id="CHEBI:83728"/>
        <dbReference type="ChEBI" id="CHEBI:85440"/>
        <dbReference type="EC" id="4.2.1.134"/>
    </reaction>
</comment>
<evidence type="ECO:0000256" key="13">
    <source>
        <dbReference type="ARBA" id="ARBA00036671"/>
    </source>
</evidence>
<keyword evidence="11 14" id="KW-0275">Fatty acid biosynthesis</keyword>
<evidence type="ECO:0000256" key="7">
    <source>
        <dbReference type="ARBA" id="ARBA00022832"/>
    </source>
</evidence>
<dbReference type="GO" id="GO:0018812">
    <property type="term" value="F:3-hydroxyacyl-CoA dehydratase activity"/>
    <property type="evidence" value="ECO:0000318"/>
    <property type="project" value="GO_Central"/>
</dbReference>
<dbReference type="Gramene" id="Pp3c2_13410V3.2">
    <property type="protein sequence ID" value="Pp3c2_13410V3.2"/>
    <property type="gene ID" value="Pp3c2_13410"/>
</dbReference>
<comment type="subcellular location">
    <subcellularLocation>
        <location evidence="14">Endoplasmic reticulum membrane</location>
        <topology evidence="14">Multi-pass membrane protein</topology>
    </subcellularLocation>
    <subcellularLocation>
        <location evidence="1">Membrane</location>
        <topology evidence="1">Multi-pass membrane protein</topology>
    </subcellularLocation>
</comment>
<evidence type="ECO:0000256" key="8">
    <source>
        <dbReference type="ARBA" id="ARBA00022989"/>
    </source>
</evidence>
<evidence type="ECO:0000256" key="6">
    <source>
        <dbReference type="ARBA" id="ARBA00022692"/>
    </source>
</evidence>
<evidence type="ECO:0000256" key="3">
    <source>
        <dbReference type="ARBA" id="ARBA00007811"/>
    </source>
</evidence>
<keyword evidence="9 14" id="KW-0443">Lipid metabolism</keyword>
<dbReference type="EnsemblPlants" id="Pp3c2_13410V3.1">
    <property type="protein sequence ID" value="Pp3c2_13410V3.1"/>
    <property type="gene ID" value="Pp3c2_13410"/>
</dbReference>